<name>A0ABR2CUJ5_9ROSI</name>
<sequence length="223" mass="24678">MVVKDEWVQSAIDDDNVVVEFLVRLKQAQAAPSPPKSALKWGIRQRRSRPMLLRCDVKRDGDFNVGARGSPTTPLCWSGGSSDASPSAVDGFEETSTHILRSPSRSKGSATTETNTISSKRAGRKKTFAELKEEEDLLMKERVHLEKEIASTRVTCKEHQGTNDNLKRIRLDLNSSLIDDEPEKVPSSWGSNLPLEAGVCSDKSIFVLPDLNMMPGEDECYST</sequence>
<feature type="region of interest" description="Disordered" evidence="1">
    <location>
        <begin position="101"/>
        <end position="124"/>
    </location>
</feature>
<organism evidence="2 3">
    <name type="scientific">Hibiscus sabdariffa</name>
    <name type="common">roselle</name>
    <dbReference type="NCBI Taxonomy" id="183260"/>
    <lineage>
        <taxon>Eukaryota</taxon>
        <taxon>Viridiplantae</taxon>
        <taxon>Streptophyta</taxon>
        <taxon>Embryophyta</taxon>
        <taxon>Tracheophyta</taxon>
        <taxon>Spermatophyta</taxon>
        <taxon>Magnoliopsida</taxon>
        <taxon>eudicotyledons</taxon>
        <taxon>Gunneridae</taxon>
        <taxon>Pentapetalae</taxon>
        <taxon>rosids</taxon>
        <taxon>malvids</taxon>
        <taxon>Malvales</taxon>
        <taxon>Malvaceae</taxon>
        <taxon>Malvoideae</taxon>
        <taxon>Hibiscus</taxon>
    </lineage>
</organism>
<evidence type="ECO:0000313" key="3">
    <source>
        <dbReference type="Proteomes" id="UP001472677"/>
    </source>
</evidence>
<dbReference type="PANTHER" id="PTHR35099:SF2">
    <property type="entry name" value="OS02G0182700 PROTEIN"/>
    <property type="match status" value="1"/>
</dbReference>
<feature type="compositionally biased region" description="Polar residues" evidence="1">
    <location>
        <begin position="101"/>
        <end position="119"/>
    </location>
</feature>
<dbReference type="EMBL" id="JBBPBM010000043">
    <property type="protein sequence ID" value="KAK8523458.1"/>
    <property type="molecule type" value="Genomic_DNA"/>
</dbReference>
<keyword evidence="3" id="KW-1185">Reference proteome</keyword>
<comment type="caution">
    <text evidence="2">The sequence shown here is derived from an EMBL/GenBank/DDBJ whole genome shotgun (WGS) entry which is preliminary data.</text>
</comment>
<protein>
    <submittedName>
        <fullName evidence="2">Uncharacterized protein</fullName>
    </submittedName>
</protein>
<reference evidence="2 3" key="1">
    <citation type="journal article" date="2024" name="G3 (Bethesda)">
        <title>Genome assembly of Hibiscus sabdariffa L. provides insights into metabolisms of medicinal natural products.</title>
        <authorList>
            <person name="Kim T."/>
        </authorList>
    </citation>
    <scope>NUCLEOTIDE SEQUENCE [LARGE SCALE GENOMIC DNA]</scope>
    <source>
        <strain evidence="2">TK-2024</strain>
        <tissue evidence="2">Old leaves</tissue>
    </source>
</reference>
<dbReference type="PANTHER" id="PTHR35099">
    <property type="entry name" value="OS02G0182700 PROTEIN"/>
    <property type="match status" value="1"/>
</dbReference>
<gene>
    <name evidence="2" type="ORF">V6N12_047978</name>
</gene>
<evidence type="ECO:0000256" key="1">
    <source>
        <dbReference type="SAM" id="MobiDB-lite"/>
    </source>
</evidence>
<accession>A0ABR2CUJ5</accession>
<proteinExistence type="predicted"/>
<evidence type="ECO:0000313" key="2">
    <source>
        <dbReference type="EMBL" id="KAK8523458.1"/>
    </source>
</evidence>
<dbReference type="Proteomes" id="UP001472677">
    <property type="component" value="Unassembled WGS sequence"/>
</dbReference>